<dbReference type="EMBL" id="JABTTQ020003292">
    <property type="protein sequence ID" value="KAK6118855.1"/>
    <property type="molecule type" value="Genomic_DNA"/>
</dbReference>
<evidence type="ECO:0000313" key="3">
    <source>
        <dbReference type="Proteomes" id="UP001318860"/>
    </source>
</evidence>
<dbReference type="Proteomes" id="UP001318860">
    <property type="component" value="Unassembled WGS sequence"/>
</dbReference>
<feature type="compositionally biased region" description="Low complexity" evidence="1">
    <location>
        <begin position="257"/>
        <end position="278"/>
    </location>
</feature>
<keyword evidence="3" id="KW-1185">Reference proteome</keyword>
<evidence type="ECO:0000256" key="1">
    <source>
        <dbReference type="SAM" id="MobiDB-lite"/>
    </source>
</evidence>
<accession>A0ABR0U9K9</accession>
<proteinExistence type="predicted"/>
<protein>
    <submittedName>
        <fullName evidence="2">Uncharacterized protein</fullName>
    </submittedName>
</protein>
<feature type="region of interest" description="Disordered" evidence="1">
    <location>
        <begin position="101"/>
        <end position="201"/>
    </location>
</feature>
<organism evidence="2 3">
    <name type="scientific">Rehmannia glutinosa</name>
    <name type="common">Chinese foxglove</name>
    <dbReference type="NCBI Taxonomy" id="99300"/>
    <lineage>
        <taxon>Eukaryota</taxon>
        <taxon>Viridiplantae</taxon>
        <taxon>Streptophyta</taxon>
        <taxon>Embryophyta</taxon>
        <taxon>Tracheophyta</taxon>
        <taxon>Spermatophyta</taxon>
        <taxon>Magnoliopsida</taxon>
        <taxon>eudicotyledons</taxon>
        <taxon>Gunneridae</taxon>
        <taxon>Pentapetalae</taxon>
        <taxon>asterids</taxon>
        <taxon>lamiids</taxon>
        <taxon>Lamiales</taxon>
        <taxon>Orobanchaceae</taxon>
        <taxon>Rehmannieae</taxon>
        <taxon>Rehmannia</taxon>
    </lineage>
</organism>
<reference evidence="2 3" key="1">
    <citation type="journal article" date="2021" name="Comput. Struct. Biotechnol. J.">
        <title>De novo genome assembly of the potent medicinal plant Rehmannia glutinosa using nanopore technology.</title>
        <authorList>
            <person name="Ma L."/>
            <person name="Dong C."/>
            <person name="Song C."/>
            <person name="Wang X."/>
            <person name="Zheng X."/>
            <person name="Niu Y."/>
            <person name="Chen S."/>
            <person name="Feng W."/>
        </authorList>
    </citation>
    <scope>NUCLEOTIDE SEQUENCE [LARGE SCALE GENOMIC DNA]</scope>
    <source>
        <strain evidence="2">DH-2019</strain>
    </source>
</reference>
<name>A0ABR0U9K9_REHGL</name>
<gene>
    <name evidence="2" type="ORF">DH2020_047402</name>
</gene>
<feature type="region of interest" description="Disordered" evidence="1">
    <location>
        <begin position="257"/>
        <end position="320"/>
    </location>
</feature>
<sequence>MQHQNHRDYLLSAVVGPPPPSMLSGHSQSIEMSAMVTALTHVVSGQRQGGADTSSYLPSGVDSPTSCLFLVELWLMGRAEAAAPHKMISFPTKLRGFIGESCSSVSNPPPLPTKKPEKEEENTEEFARDRGANGRPNTGPPQKPPESGSAPSTRRNPPPEPTTRRPSIEATAPNSTSRKTSESYRHISSPNPHVIPAAAVNPPPHSSAAVVLTEHRQGLLGILAAARSSGGFQPQQSTTLFEQMFYASSLAGLYSHSLNTSSPSSSSSSAQPALYPSSTSSPYPMLFSSGQTIHFAPQGNNQQTQGGGGGSSNFPHRRGL</sequence>
<evidence type="ECO:0000313" key="2">
    <source>
        <dbReference type="EMBL" id="KAK6118855.1"/>
    </source>
</evidence>
<comment type="caution">
    <text evidence="2">The sequence shown here is derived from an EMBL/GenBank/DDBJ whole genome shotgun (WGS) entry which is preliminary data.</text>
</comment>